<sequence length="167" mass="17886">MGNFYRKACSDCYFKHYRQGITIIELVVALAVLGIIISVVIPQFSKTRENQVLKSGVQNILSSIDKARSQTLASLNSSQYGVRFEADKIIIFTGASFISGAPENETIDITTPASITNVTLNSVSGTSGEMYFNRLSGSPSATGVVTISTTNYSKIITISATGRASVD</sequence>
<proteinExistence type="predicted"/>
<comment type="caution">
    <text evidence="2">The sequence shown here is derived from an EMBL/GenBank/DDBJ whole genome shotgun (WGS) entry which is preliminary data.</text>
</comment>
<evidence type="ECO:0008006" key="4">
    <source>
        <dbReference type="Google" id="ProtNLM"/>
    </source>
</evidence>
<dbReference type="SUPFAM" id="SSF54523">
    <property type="entry name" value="Pili subunits"/>
    <property type="match status" value="1"/>
</dbReference>
<accession>A0A1F6WYT5</accession>
<dbReference type="Pfam" id="PF07963">
    <property type="entry name" value="N_methyl"/>
    <property type="match status" value="1"/>
</dbReference>
<dbReference type="Proteomes" id="UP000177001">
    <property type="component" value="Unassembled WGS sequence"/>
</dbReference>
<name>A0A1F6WYT5_9BACT</name>
<keyword evidence="1" id="KW-0472">Membrane</keyword>
<evidence type="ECO:0000256" key="1">
    <source>
        <dbReference type="SAM" id="Phobius"/>
    </source>
</evidence>
<dbReference type="AlphaFoldDB" id="A0A1F6WYT5"/>
<dbReference type="InterPro" id="IPR012902">
    <property type="entry name" value="N_methyl_site"/>
</dbReference>
<dbReference type="EMBL" id="MFUR01000005">
    <property type="protein sequence ID" value="OGI87066.1"/>
    <property type="molecule type" value="Genomic_DNA"/>
</dbReference>
<dbReference type="Gene3D" id="3.30.700.10">
    <property type="entry name" value="Glycoprotein, Type 4 Pilin"/>
    <property type="match status" value="1"/>
</dbReference>
<organism evidence="2 3">
    <name type="scientific">Candidatus Nomurabacteria bacterium RIFCSPLOWO2_01_FULL_36_16</name>
    <dbReference type="NCBI Taxonomy" id="1801767"/>
    <lineage>
        <taxon>Bacteria</taxon>
        <taxon>Candidatus Nomuraibacteriota</taxon>
    </lineage>
</organism>
<keyword evidence="1" id="KW-1133">Transmembrane helix</keyword>
<dbReference type="InterPro" id="IPR045584">
    <property type="entry name" value="Pilin-like"/>
</dbReference>
<evidence type="ECO:0000313" key="3">
    <source>
        <dbReference type="Proteomes" id="UP000177001"/>
    </source>
</evidence>
<reference evidence="2 3" key="1">
    <citation type="journal article" date="2016" name="Nat. Commun.">
        <title>Thousands of microbial genomes shed light on interconnected biogeochemical processes in an aquifer system.</title>
        <authorList>
            <person name="Anantharaman K."/>
            <person name="Brown C.T."/>
            <person name="Hug L.A."/>
            <person name="Sharon I."/>
            <person name="Castelle C.J."/>
            <person name="Probst A.J."/>
            <person name="Thomas B.C."/>
            <person name="Singh A."/>
            <person name="Wilkins M.J."/>
            <person name="Karaoz U."/>
            <person name="Brodie E.L."/>
            <person name="Williams K.H."/>
            <person name="Hubbard S.S."/>
            <person name="Banfield J.F."/>
        </authorList>
    </citation>
    <scope>NUCLEOTIDE SEQUENCE [LARGE SCALE GENOMIC DNA]</scope>
</reference>
<dbReference type="NCBIfam" id="TIGR02532">
    <property type="entry name" value="IV_pilin_GFxxxE"/>
    <property type="match status" value="1"/>
</dbReference>
<keyword evidence="1" id="KW-0812">Transmembrane</keyword>
<feature type="transmembrane region" description="Helical" evidence="1">
    <location>
        <begin position="21"/>
        <end position="41"/>
    </location>
</feature>
<protein>
    <recommendedName>
        <fullName evidence="4">General secretion pathway GspH domain-containing protein</fullName>
    </recommendedName>
</protein>
<gene>
    <name evidence="2" type="ORF">A3A91_00110</name>
</gene>
<evidence type="ECO:0000313" key="2">
    <source>
        <dbReference type="EMBL" id="OGI87066.1"/>
    </source>
</evidence>